<evidence type="ECO:0000313" key="1">
    <source>
        <dbReference type="EMBL" id="EDM51502.1"/>
    </source>
</evidence>
<reference evidence="1 2" key="2">
    <citation type="submission" date="2007-04" db="EMBL/GenBank/DDBJ databases">
        <title>Draft genome sequence of Eubacterium ventriosum (ATCC 27560).</title>
        <authorList>
            <person name="Sudarsanam P."/>
            <person name="Ley R."/>
            <person name="Guruge J."/>
            <person name="Turnbaugh P.J."/>
            <person name="Mahowald M."/>
            <person name="Liep D."/>
            <person name="Gordon J."/>
        </authorList>
    </citation>
    <scope>NUCLEOTIDE SEQUENCE [LARGE SCALE GENOMIC DNA]</scope>
    <source>
        <strain evidence="1 2">ATCC 27560</strain>
    </source>
</reference>
<comment type="caution">
    <text evidence="1">The sequence shown here is derived from an EMBL/GenBank/DDBJ whole genome shotgun (WGS) entry which is preliminary data.</text>
</comment>
<dbReference type="HOGENOM" id="CLU_3343855_0_0_9"/>
<accession>A5Z6S7</accession>
<name>A5Z6S7_9FIRM</name>
<gene>
    <name evidence="1" type="ORF">EUBVEN_01410</name>
</gene>
<proteinExistence type="predicted"/>
<dbReference type="AlphaFoldDB" id="A5Z6S7"/>
<sequence length="37" mass="4282">MDTEKKENLIIITGELVGRLRGSNQLRPMNLIWIMPT</sequence>
<dbReference type="EMBL" id="AAVL02000033">
    <property type="protein sequence ID" value="EDM51502.1"/>
    <property type="molecule type" value="Genomic_DNA"/>
</dbReference>
<organism evidence="1 2">
    <name type="scientific">Eubacterium ventriosum ATCC 27560</name>
    <dbReference type="NCBI Taxonomy" id="411463"/>
    <lineage>
        <taxon>Bacteria</taxon>
        <taxon>Bacillati</taxon>
        <taxon>Bacillota</taxon>
        <taxon>Clostridia</taxon>
        <taxon>Eubacteriales</taxon>
        <taxon>Eubacteriaceae</taxon>
        <taxon>Eubacterium</taxon>
    </lineage>
</organism>
<dbReference type="STRING" id="411463.EUBVEN_01410"/>
<evidence type="ECO:0000313" key="2">
    <source>
        <dbReference type="Proteomes" id="UP000006000"/>
    </source>
</evidence>
<protein>
    <submittedName>
        <fullName evidence="1">Uncharacterized protein</fullName>
    </submittedName>
</protein>
<dbReference type="Proteomes" id="UP000006000">
    <property type="component" value="Unassembled WGS sequence"/>
</dbReference>
<reference evidence="1 2" key="1">
    <citation type="submission" date="2007-03" db="EMBL/GenBank/DDBJ databases">
        <authorList>
            <person name="Fulton L."/>
            <person name="Clifton S."/>
            <person name="Fulton B."/>
            <person name="Xu J."/>
            <person name="Minx P."/>
            <person name="Pepin K.H."/>
            <person name="Johnson M."/>
            <person name="Thiruvilangam P."/>
            <person name="Bhonagiri V."/>
            <person name="Nash W.E."/>
            <person name="Mardis E.R."/>
            <person name="Wilson R.K."/>
        </authorList>
    </citation>
    <scope>NUCLEOTIDE SEQUENCE [LARGE SCALE GENOMIC DNA]</scope>
    <source>
        <strain evidence="1 2">ATCC 27560</strain>
    </source>
</reference>